<accession>A0A143PXN1</accession>
<dbReference type="EMBL" id="CP015136">
    <property type="protein sequence ID" value="AMY12996.1"/>
    <property type="molecule type" value="Genomic_DNA"/>
</dbReference>
<organism evidence="3 4">
    <name type="scientific">Luteitalea pratensis</name>
    <dbReference type="NCBI Taxonomy" id="1855912"/>
    <lineage>
        <taxon>Bacteria</taxon>
        <taxon>Pseudomonadati</taxon>
        <taxon>Acidobacteriota</taxon>
        <taxon>Vicinamibacteria</taxon>
        <taxon>Vicinamibacterales</taxon>
        <taxon>Vicinamibacteraceae</taxon>
        <taxon>Luteitalea</taxon>
    </lineage>
</organism>
<proteinExistence type="predicted"/>
<dbReference type="KEGG" id="abac:LuPra_06282"/>
<sequence precursor="true">MGRAAILLSMLLTAVSADARAQAPVPPRPQPQPVDPAQPAEQAPADAPADAQPPETGQQEPARQGRGGRQGRVSRRAASSDAGRPGARQSRVAGPTRQSLTFSASALGGYDDNSGTPAAVVGDQPILTESGPAGSLDGALTYHRGNNLRSWQAETNGVVMSYPAYLTGPAAGGGASLTGSMALGRTTTADVTGRVAYEPLLNVLSPVGIGPVTDAQPGASLAGLVDQASIGVNGLVSVEQEMGHRAATTFIYERAQRYYGEESYADNGSDSIGITQHLGYKTRVRGRVEYRYSRMETSALTADTAAITTYTHRIEGGPDYSGEVGRSRTQLTLQALFGATRVESTVAETSQLYTSWVPSGSATFRVSSSTGTTSAEVSYRRDFAPFQGITANVYTNDALSASLSRQIASRLETRFEAIYTTWNSPTGLTTSNASDVFGGRATANIRLTSTLAATVSYGCYRQRLDETVEVPIGFPAHYDRSAFRVGLSVRLPIIGSTMRASQRKTP</sequence>
<feature type="region of interest" description="Disordered" evidence="1">
    <location>
        <begin position="19"/>
        <end position="132"/>
    </location>
</feature>
<reference evidence="4" key="2">
    <citation type="submission" date="2016-04" db="EMBL/GenBank/DDBJ databases">
        <title>First Complete Genome Sequence of a Subdivision 6 Acidobacterium.</title>
        <authorList>
            <person name="Huang S."/>
            <person name="Vieira S."/>
            <person name="Bunk B."/>
            <person name="Riedel T."/>
            <person name="Sproeer C."/>
            <person name="Overmann J."/>
        </authorList>
    </citation>
    <scope>NUCLEOTIDE SEQUENCE [LARGE SCALE GENOMIC DNA]</scope>
    <source>
        <strain evidence="4">DSM 100886 HEG_-6_39</strain>
    </source>
</reference>
<dbReference type="Proteomes" id="UP000076079">
    <property type="component" value="Chromosome"/>
</dbReference>
<keyword evidence="2" id="KW-0732">Signal</keyword>
<protein>
    <submittedName>
        <fullName evidence="3">Uncharacterized protein</fullName>
    </submittedName>
</protein>
<dbReference type="AlphaFoldDB" id="A0A143PXN1"/>
<name>A0A143PXN1_LUTPR</name>
<evidence type="ECO:0000313" key="3">
    <source>
        <dbReference type="EMBL" id="AMY12996.1"/>
    </source>
</evidence>
<gene>
    <name evidence="3" type="ORF">LuPra_06282</name>
</gene>
<evidence type="ECO:0000256" key="1">
    <source>
        <dbReference type="SAM" id="MobiDB-lite"/>
    </source>
</evidence>
<feature type="chain" id="PRO_5007512141" evidence="2">
    <location>
        <begin position="20"/>
        <end position="506"/>
    </location>
</feature>
<dbReference type="STRING" id="1855912.LuPra_06282"/>
<reference evidence="3 4" key="1">
    <citation type="journal article" date="2016" name="Genome Announc.">
        <title>First Complete Genome Sequence of a Subdivision 6 Acidobacterium Strain.</title>
        <authorList>
            <person name="Huang S."/>
            <person name="Vieira S."/>
            <person name="Bunk B."/>
            <person name="Riedel T."/>
            <person name="Sproer C."/>
            <person name="Overmann J."/>
        </authorList>
    </citation>
    <scope>NUCLEOTIDE SEQUENCE [LARGE SCALE GENOMIC DNA]</scope>
    <source>
        <strain evidence="4">DSM 100886 HEG_-6_39</strain>
    </source>
</reference>
<feature type="compositionally biased region" description="Pro residues" evidence="1">
    <location>
        <begin position="24"/>
        <end position="36"/>
    </location>
</feature>
<evidence type="ECO:0000313" key="4">
    <source>
        <dbReference type="Proteomes" id="UP000076079"/>
    </source>
</evidence>
<feature type="signal peptide" evidence="2">
    <location>
        <begin position="1"/>
        <end position="19"/>
    </location>
</feature>
<evidence type="ECO:0000256" key="2">
    <source>
        <dbReference type="SAM" id="SignalP"/>
    </source>
</evidence>
<feature type="compositionally biased region" description="Low complexity" evidence="1">
    <location>
        <begin position="37"/>
        <end position="64"/>
    </location>
</feature>
<keyword evidence="4" id="KW-1185">Reference proteome</keyword>